<keyword evidence="3" id="KW-0479">Metal-binding</keyword>
<evidence type="ECO:0000256" key="6">
    <source>
        <dbReference type="ARBA" id="ARBA00022833"/>
    </source>
</evidence>
<gene>
    <name evidence="10" type="ORF">K491DRAFT_667084</name>
</gene>
<dbReference type="FunFam" id="1.10.340.40:FF:000001">
    <property type="entry name" value="Nuclear polyadenylated RNA-binding protein nab2"/>
    <property type="match status" value="1"/>
</dbReference>
<dbReference type="InterPro" id="IPR055046">
    <property type="entry name" value="Nab2-like_Znf-CCCH"/>
</dbReference>
<dbReference type="Gene3D" id="4.10.1000.40">
    <property type="match status" value="1"/>
</dbReference>
<evidence type="ECO:0000256" key="7">
    <source>
        <dbReference type="ARBA" id="ARBA00023242"/>
    </source>
</evidence>
<keyword evidence="11" id="KW-1185">Reference proteome</keyword>
<keyword evidence="6" id="KW-0862">Zinc</keyword>
<dbReference type="FunFam" id="4.10.1000.40:FF:000002">
    <property type="entry name" value="Nuclear polyadenylated RNA-binding protein Nab2"/>
    <property type="match status" value="1"/>
</dbReference>
<feature type="domain" description="Nab2-like CCCH zinc finger" evidence="9">
    <location>
        <begin position="454"/>
        <end position="473"/>
    </location>
</feature>
<keyword evidence="5" id="KW-0863">Zinc-finger</keyword>
<feature type="compositionally biased region" description="Basic and acidic residues" evidence="8">
    <location>
        <begin position="486"/>
        <end position="502"/>
    </location>
</feature>
<evidence type="ECO:0000256" key="4">
    <source>
        <dbReference type="ARBA" id="ARBA00022737"/>
    </source>
</evidence>
<evidence type="ECO:0000256" key="3">
    <source>
        <dbReference type="ARBA" id="ARBA00022723"/>
    </source>
</evidence>
<dbReference type="Proteomes" id="UP000799324">
    <property type="component" value="Unassembled WGS sequence"/>
</dbReference>
<feature type="region of interest" description="Disordered" evidence="8">
    <location>
        <begin position="273"/>
        <end position="344"/>
    </location>
</feature>
<dbReference type="GO" id="GO:0008143">
    <property type="term" value="F:poly(A) binding"/>
    <property type="evidence" value="ECO:0007669"/>
    <property type="project" value="InterPro"/>
</dbReference>
<proteinExistence type="inferred from homology"/>
<evidence type="ECO:0000313" key="10">
    <source>
        <dbReference type="EMBL" id="KAF2650531.1"/>
    </source>
</evidence>
<dbReference type="Gene3D" id="1.10.340.40">
    <property type="entry name" value="Nuclear abundant poly(A) RNA-bind protein 2, N-terminal domain"/>
    <property type="match status" value="1"/>
</dbReference>
<dbReference type="InterPro" id="IPR043094">
    <property type="entry name" value="Nab2/ZC3H14_N_sf"/>
</dbReference>
<dbReference type="GO" id="GO:0005634">
    <property type="term" value="C:nucleus"/>
    <property type="evidence" value="ECO:0007669"/>
    <property type="project" value="UniProtKB-SubCell"/>
</dbReference>
<dbReference type="OrthoDB" id="438553at2759"/>
<dbReference type="InterPro" id="IPR040366">
    <property type="entry name" value="Nab2/ZC3H14"/>
</dbReference>
<dbReference type="Pfam" id="PF14608">
    <property type="entry name" value="zf-CCCH_2"/>
    <property type="match status" value="4"/>
</dbReference>
<dbReference type="GO" id="GO:0043488">
    <property type="term" value="P:regulation of mRNA stability"/>
    <property type="evidence" value="ECO:0007669"/>
    <property type="project" value="InterPro"/>
</dbReference>
<dbReference type="Pfam" id="PF22683">
    <property type="entry name" value="Nab2-like_zf-CCCH"/>
    <property type="match status" value="1"/>
</dbReference>
<dbReference type="AlphaFoldDB" id="A0A6A6SU82"/>
<dbReference type="GO" id="GO:0005737">
    <property type="term" value="C:cytoplasm"/>
    <property type="evidence" value="ECO:0007669"/>
    <property type="project" value="TreeGrafter"/>
</dbReference>
<dbReference type="PANTHER" id="PTHR14738">
    <property type="entry name" value="ZINC FINGER CCCH DOMAIN-CONTAINING PROTEIN 14"/>
    <property type="match status" value="1"/>
</dbReference>
<organism evidence="10 11">
    <name type="scientific">Lophiostoma macrostomum CBS 122681</name>
    <dbReference type="NCBI Taxonomy" id="1314788"/>
    <lineage>
        <taxon>Eukaryota</taxon>
        <taxon>Fungi</taxon>
        <taxon>Dikarya</taxon>
        <taxon>Ascomycota</taxon>
        <taxon>Pezizomycotina</taxon>
        <taxon>Dothideomycetes</taxon>
        <taxon>Pleosporomycetidae</taxon>
        <taxon>Pleosporales</taxon>
        <taxon>Lophiostomataceae</taxon>
        <taxon>Lophiostoma</taxon>
    </lineage>
</organism>
<evidence type="ECO:0000256" key="2">
    <source>
        <dbReference type="ARBA" id="ARBA00008423"/>
    </source>
</evidence>
<evidence type="ECO:0000313" key="11">
    <source>
        <dbReference type="Proteomes" id="UP000799324"/>
    </source>
</evidence>
<dbReference type="Gene3D" id="4.10.1000.30">
    <property type="match status" value="1"/>
</dbReference>
<dbReference type="GO" id="GO:0008270">
    <property type="term" value="F:zinc ion binding"/>
    <property type="evidence" value="ECO:0007669"/>
    <property type="project" value="UniProtKB-KW"/>
</dbReference>
<evidence type="ECO:0000256" key="5">
    <source>
        <dbReference type="ARBA" id="ARBA00022771"/>
    </source>
</evidence>
<accession>A0A6A6SU82</accession>
<feature type="region of interest" description="Disordered" evidence="8">
    <location>
        <begin position="484"/>
        <end position="523"/>
    </location>
</feature>
<dbReference type="EMBL" id="MU004452">
    <property type="protein sequence ID" value="KAF2650531.1"/>
    <property type="molecule type" value="Genomic_DNA"/>
</dbReference>
<evidence type="ECO:0000256" key="1">
    <source>
        <dbReference type="ARBA" id="ARBA00004123"/>
    </source>
</evidence>
<keyword evidence="7" id="KW-0539">Nucleus</keyword>
<reference evidence="10" key="1">
    <citation type="journal article" date="2020" name="Stud. Mycol.">
        <title>101 Dothideomycetes genomes: a test case for predicting lifestyles and emergence of pathogens.</title>
        <authorList>
            <person name="Haridas S."/>
            <person name="Albert R."/>
            <person name="Binder M."/>
            <person name="Bloem J."/>
            <person name="Labutti K."/>
            <person name="Salamov A."/>
            <person name="Andreopoulos B."/>
            <person name="Baker S."/>
            <person name="Barry K."/>
            <person name="Bills G."/>
            <person name="Bluhm B."/>
            <person name="Cannon C."/>
            <person name="Castanera R."/>
            <person name="Culley D."/>
            <person name="Daum C."/>
            <person name="Ezra D."/>
            <person name="Gonzalez J."/>
            <person name="Henrissat B."/>
            <person name="Kuo A."/>
            <person name="Liang C."/>
            <person name="Lipzen A."/>
            <person name="Lutzoni F."/>
            <person name="Magnuson J."/>
            <person name="Mondo S."/>
            <person name="Nolan M."/>
            <person name="Ohm R."/>
            <person name="Pangilinan J."/>
            <person name="Park H.-J."/>
            <person name="Ramirez L."/>
            <person name="Alfaro M."/>
            <person name="Sun H."/>
            <person name="Tritt A."/>
            <person name="Yoshinaga Y."/>
            <person name="Zwiers L.-H."/>
            <person name="Turgeon B."/>
            <person name="Goodwin S."/>
            <person name="Spatafora J."/>
            <person name="Crous P."/>
            <person name="Grigoriev I."/>
        </authorList>
    </citation>
    <scope>NUCLEOTIDE SEQUENCE</scope>
    <source>
        <strain evidence="10">CBS 122681</strain>
    </source>
</reference>
<sequence>MAVDFSLGTPFAAELQGLVQPKLAEYGWTTGDPEDSTIFEYILLMLGNNKDEGQIASELSNDLLDLGPDNSETQQFAHWLFEQIDTMRRQYSGEAANDAYANSTDHQMDGNDVAAPAQDTEMEGAGEAASIPTGPKAMRNGSGSKPARGGRMLNQMNKQMGRQDDSALHRVRGGGRINSHSREPPKGPRNQNLDRGLAAMANGRGVGNVGMAPNQMNPMNINQMGAMNPMQMPPMGQNGVPGMLNAQQQLVLMQMYEQQAQVMSQLFGGQGITNPSFAQNNRHKNGRPLNERMSRGKQGSNASLPPSSKFTKKDGPDETMGEGGPSTENGDGSSAMEVEGGRLDPSSTICKFNTRCSKPDCPFVHQSPAAPEGTPVDMNDTCSYGVACMNKKCVGKHPSPAQRQQYQADKECAFFPNCRDMANCPYKHPSMPPCRNGADCTTPGCKFWHSTVMCKFNPCTNWNCAFKHVEGQKRATINKTWTAAKNGEDDKKEHVSERKFVDEGQEEELIIPGKSSDDIEITT</sequence>
<evidence type="ECO:0000259" key="9">
    <source>
        <dbReference type="Pfam" id="PF22683"/>
    </source>
</evidence>
<evidence type="ECO:0000256" key="8">
    <source>
        <dbReference type="SAM" id="MobiDB-lite"/>
    </source>
</evidence>
<feature type="compositionally biased region" description="Polar residues" evidence="8">
    <location>
        <begin position="297"/>
        <end position="309"/>
    </location>
</feature>
<feature type="region of interest" description="Disordered" evidence="8">
    <location>
        <begin position="119"/>
        <end position="194"/>
    </location>
</feature>
<keyword evidence="4" id="KW-0677">Repeat</keyword>
<comment type="subcellular location">
    <subcellularLocation>
        <location evidence="1">Nucleus</location>
    </subcellularLocation>
</comment>
<name>A0A6A6SU82_9PLEO</name>
<dbReference type="PANTHER" id="PTHR14738:SF29">
    <property type="entry name" value="ZINC FINGER CCCH DOMAIN-CONTAINING PROTEIN 14"/>
    <property type="match status" value="1"/>
</dbReference>
<comment type="similarity">
    <text evidence="2">Belongs to the ZC3H14 family.</text>
</comment>
<protein>
    <recommendedName>
        <fullName evidence="9">Nab2-like CCCH zinc finger domain-containing protein</fullName>
    </recommendedName>
</protein>